<dbReference type="EMBL" id="GBRH01199253">
    <property type="protein sequence ID" value="JAD98642.1"/>
    <property type="molecule type" value="Transcribed_RNA"/>
</dbReference>
<sequence>MHQSSLCLFTHRLRHHGLLGSILPMYNLFSYFDIHMDLIFDKCQYGLAPQRLNSLFCHLLLFCSYVLEHTINCI</sequence>
<dbReference type="AlphaFoldDB" id="A0A0A9ERK8"/>
<proteinExistence type="predicted"/>
<reference evidence="1" key="2">
    <citation type="journal article" date="2015" name="Data Brief">
        <title>Shoot transcriptome of the giant reed, Arundo donax.</title>
        <authorList>
            <person name="Barrero R.A."/>
            <person name="Guerrero F.D."/>
            <person name="Moolhuijzen P."/>
            <person name="Goolsby J.A."/>
            <person name="Tidwell J."/>
            <person name="Bellgard S.E."/>
            <person name="Bellgard M.I."/>
        </authorList>
    </citation>
    <scope>NUCLEOTIDE SEQUENCE</scope>
    <source>
        <tissue evidence="1">Shoot tissue taken approximately 20 cm above the soil surface</tissue>
    </source>
</reference>
<accession>A0A0A9ERK8</accession>
<evidence type="ECO:0000313" key="1">
    <source>
        <dbReference type="EMBL" id="JAD98642.1"/>
    </source>
</evidence>
<name>A0A0A9ERK8_ARUDO</name>
<reference evidence="1" key="1">
    <citation type="submission" date="2014-09" db="EMBL/GenBank/DDBJ databases">
        <authorList>
            <person name="Magalhaes I.L.F."/>
            <person name="Oliveira U."/>
            <person name="Santos F.R."/>
            <person name="Vidigal T.H.D.A."/>
            <person name="Brescovit A.D."/>
            <person name="Santos A.J."/>
        </authorList>
    </citation>
    <scope>NUCLEOTIDE SEQUENCE</scope>
    <source>
        <tissue evidence="1">Shoot tissue taken approximately 20 cm above the soil surface</tissue>
    </source>
</reference>
<organism evidence="1">
    <name type="scientific">Arundo donax</name>
    <name type="common">Giant reed</name>
    <name type="synonym">Donax arundinaceus</name>
    <dbReference type="NCBI Taxonomy" id="35708"/>
    <lineage>
        <taxon>Eukaryota</taxon>
        <taxon>Viridiplantae</taxon>
        <taxon>Streptophyta</taxon>
        <taxon>Embryophyta</taxon>
        <taxon>Tracheophyta</taxon>
        <taxon>Spermatophyta</taxon>
        <taxon>Magnoliopsida</taxon>
        <taxon>Liliopsida</taxon>
        <taxon>Poales</taxon>
        <taxon>Poaceae</taxon>
        <taxon>PACMAD clade</taxon>
        <taxon>Arundinoideae</taxon>
        <taxon>Arundineae</taxon>
        <taxon>Arundo</taxon>
    </lineage>
</organism>
<protein>
    <submittedName>
        <fullName evidence="1">Uncharacterized protein</fullName>
    </submittedName>
</protein>